<gene>
    <name evidence="3" type="ORF">MAR_013434</name>
</gene>
<evidence type="ECO:0000313" key="4">
    <source>
        <dbReference type="Proteomes" id="UP001164746"/>
    </source>
</evidence>
<dbReference type="EMBL" id="CP111026">
    <property type="protein sequence ID" value="WAR27730.1"/>
    <property type="molecule type" value="Genomic_DNA"/>
</dbReference>
<evidence type="ECO:0000313" key="3">
    <source>
        <dbReference type="EMBL" id="WAR27730.1"/>
    </source>
</evidence>
<sequence length="179" mass="19925">MDLHIAKITSDVKLSDALTRQLETTRLHAQSYDELVTNEYKVLSGTESAIANAVTLSDVHVSSSSQSVKETQKKLTVISENVAIQQRSLQIELEQNRENLKRSKGLKEQKENEIKRCKQRFEHEERQHAMYRELAKGAQADVDKYEKKGDTAIKRTIISGGVVATGGLMFLGAIAAPVS</sequence>
<feature type="coiled-coil region" evidence="1">
    <location>
        <begin position="93"/>
        <end position="127"/>
    </location>
</feature>
<reference evidence="3" key="1">
    <citation type="submission" date="2022-11" db="EMBL/GenBank/DDBJ databases">
        <title>Centuries of genome instability and evolution in soft-shell clam transmissible cancer (bioRxiv).</title>
        <authorList>
            <person name="Hart S.F.M."/>
            <person name="Yonemitsu M.A."/>
            <person name="Giersch R.M."/>
            <person name="Beal B.F."/>
            <person name="Arriagada G."/>
            <person name="Davis B.W."/>
            <person name="Ostrander E.A."/>
            <person name="Goff S.P."/>
            <person name="Metzger M.J."/>
        </authorList>
    </citation>
    <scope>NUCLEOTIDE SEQUENCE</scope>
    <source>
        <strain evidence="3">MELC-2E11</strain>
        <tissue evidence="3">Siphon/mantle</tissue>
    </source>
</reference>
<name>A0ABY7FZT9_MYAAR</name>
<keyword evidence="2" id="KW-0812">Transmembrane</keyword>
<keyword evidence="2" id="KW-0472">Membrane</keyword>
<protein>
    <submittedName>
        <fullName evidence="3">Uncharacterized protein</fullName>
    </submittedName>
</protein>
<evidence type="ECO:0000256" key="2">
    <source>
        <dbReference type="SAM" id="Phobius"/>
    </source>
</evidence>
<evidence type="ECO:0000256" key="1">
    <source>
        <dbReference type="SAM" id="Coils"/>
    </source>
</evidence>
<proteinExistence type="predicted"/>
<keyword evidence="4" id="KW-1185">Reference proteome</keyword>
<keyword evidence="1" id="KW-0175">Coiled coil</keyword>
<organism evidence="3 4">
    <name type="scientific">Mya arenaria</name>
    <name type="common">Soft-shell clam</name>
    <dbReference type="NCBI Taxonomy" id="6604"/>
    <lineage>
        <taxon>Eukaryota</taxon>
        <taxon>Metazoa</taxon>
        <taxon>Spiralia</taxon>
        <taxon>Lophotrochozoa</taxon>
        <taxon>Mollusca</taxon>
        <taxon>Bivalvia</taxon>
        <taxon>Autobranchia</taxon>
        <taxon>Heteroconchia</taxon>
        <taxon>Euheterodonta</taxon>
        <taxon>Imparidentia</taxon>
        <taxon>Neoheterodontei</taxon>
        <taxon>Myida</taxon>
        <taxon>Myoidea</taxon>
        <taxon>Myidae</taxon>
        <taxon>Mya</taxon>
    </lineage>
</organism>
<dbReference type="Proteomes" id="UP001164746">
    <property type="component" value="Chromosome 15"/>
</dbReference>
<keyword evidence="2" id="KW-1133">Transmembrane helix</keyword>
<feature type="transmembrane region" description="Helical" evidence="2">
    <location>
        <begin position="157"/>
        <end position="178"/>
    </location>
</feature>
<accession>A0ABY7FZT9</accession>
<feature type="non-terminal residue" evidence="3">
    <location>
        <position position="179"/>
    </location>
</feature>